<evidence type="ECO:0000313" key="2">
    <source>
        <dbReference type="EMBL" id="OWZ17524.1"/>
    </source>
</evidence>
<protein>
    <submittedName>
        <fullName evidence="2">Uncharacterized protein</fullName>
    </submittedName>
</protein>
<sequence length="304" mass="33261">MWEVEGASLQVAVMPPGAAPATDTSAQVSVASSRHSGRTSDVKRGEDGALYVNGDDHLAAQWIFPSRRVRYDEDQQGFTYITNNGSQGQECDSCLGRLGNRLDAGKPRCRDTRPHQPSEASSVTSTVIQILYGPQAAKAKREHQCTQRSLGVPDPALSTAKGACTMITYHHACRGSLGRGRDPAQGPSCCHSRAYRDEQNAGTIVEAAQLKSNKRQAYTEAKAVDSPLEREPKRIEGVTNFSATWRAPCVDSGRPPEQIRFLHNAAFMRFFLTEGLVLDDKAAYYKVQVLYAGPRVEDVVFAFL</sequence>
<comment type="caution">
    <text evidence="2">The sequence shown here is derived from an EMBL/GenBank/DDBJ whole genome shotgun (WGS) entry which is preliminary data.</text>
</comment>
<gene>
    <name evidence="2" type="ORF">PHMEG_0008523</name>
</gene>
<accession>A0A225WJB8</accession>
<evidence type="ECO:0000313" key="3">
    <source>
        <dbReference type="Proteomes" id="UP000198211"/>
    </source>
</evidence>
<dbReference type="Proteomes" id="UP000198211">
    <property type="component" value="Unassembled WGS sequence"/>
</dbReference>
<keyword evidence="3" id="KW-1185">Reference proteome</keyword>
<name>A0A225WJB8_9STRA</name>
<feature type="compositionally biased region" description="Basic and acidic residues" evidence="1">
    <location>
        <begin position="105"/>
        <end position="116"/>
    </location>
</feature>
<feature type="region of interest" description="Disordered" evidence="1">
    <location>
        <begin position="105"/>
        <end position="124"/>
    </location>
</feature>
<proteinExistence type="predicted"/>
<dbReference type="EMBL" id="NBNE01000740">
    <property type="protein sequence ID" value="OWZ17524.1"/>
    <property type="molecule type" value="Genomic_DNA"/>
</dbReference>
<reference evidence="3" key="1">
    <citation type="submission" date="2017-03" db="EMBL/GenBank/DDBJ databases">
        <title>Phytopthora megakarya and P. palmivora, two closely related causual agents of cacao black pod achieved similar genome size and gene model numbers by different mechanisms.</title>
        <authorList>
            <person name="Ali S."/>
            <person name="Shao J."/>
            <person name="Larry D.J."/>
            <person name="Kronmiller B."/>
            <person name="Shen D."/>
            <person name="Strem M.D."/>
            <person name="Melnick R.L."/>
            <person name="Guiltinan M.J."/>
            <person name="Tyler B.M."/>
            <person name="Meinhardt L.W."/>
            <person name="Bailey B.A."/>
        </authorList>
    </citation>
    <scope>NUCLEOTIDE SEQUENCE [LARGE SCALE GENOMIC DNA]</scope>
    <source>
        <strain evidence="3">zdho120</strain>
    </source>
</reference>
<organism evidence="2 3">
    <name type="scientific">Phytophthora megakarya</name>
    <dbReference type="NCBI Taxonomy" id="4795"/>
    <lineage>
        <taxon>Eukaryota</taxon>
        <taxon>Sar</taxon>
        <taxon>Stramenopiles</taxon>
        <taxon>Oomycota</taxon>
        <taxon>Peronosporomycetes</taxon>
        <taxon>Peronosporales</taxon>
        <taxon>Peronosporaceae</taxon>
        <taxon>Phytophthora</taxon>
    </lineage>
</organism>
<evidence type="ECO:0000256" key="1">
    <source>
        <dbReference type="SAM" id="MobiDB-lite"/>
    </source>
</evidence>
<dbReference type="AlphaFoldDB" id="A0A225WJB8"/>